<accession>A0QQ69</accession>
<proteinExistence type="predicted"/>
<gene>
    <name evidence="2" type="ordered locus">MSMEG_0648</name>
</gene>
<dbReference type="KEGG" id="msm:MSMEG_0648"/>
<feature type="region of interest" description="Disordered" evidence="1">
    <location>
        <begin position="1"/>
        <end position="41"/>
    </location>
</feature>
<dbReference type="EMBL" id="CP000480">
    <property type="protein sequence ID" value="ABK70055.1"/>
    <property type="molecule type" value="Genomic_DNA"/>
</dbReference>
<name>A0QQ69_MYCS2</name>
<sequence length="41" mass="4429">MQKAGEGRLSRLRRPGRRGGRPGDLGGHTRRAGVTAGSTRW</sequence>
<organism evidence="2 3">
    <name type="scientific">Mycolicibacterium smegmatis (strain ATCC 700084 / mc(2)155)</name>
    <name type="common">Mycobacterium smegmatis</name>
    <dbReference type="NCBI Taxonomy" id="246196"/>
    <lineage>
        <taxon>Bacteria</taxon>
        <taxon>Bacillati</taxon>
        <taxon>Actinomycetota</taxon>
        <taxon>Actinomycetes</taxon>
        <taxon>Mycobacteriales</taxon>
        <taxon>Mycobacteriaceae</taxon>
        <taxon>Mycolicibacterium</taxon>
    </lineage>
</organism>
<evidence type="ECO:0000256" key="1">
    <source>
        <dbReference type="SAM" id="MobiDB-lite"/>
    </source>
</evidence>
<dbReference type="AlphaFoldDB" id="A0QQ69"/>
<feature type="compositionally biased region" description="Basic residues" evidence="1">
    <location>
        <begin position="10"/>
        <end position="20"/>
    </location>
</feature>
<protein>
    <submittedName>
        <fullName evidence="2">Uncharacterized protein</fullName>
    </submittedName>
</protein>
<dbReference type="Proteomes" id="UP000000757">
    <property type="component" value="Chromosome"/>
</dbReference>
<keyword evidence="3" id="KW-1185">Reference proteome</keyword>
<evidence type="ECO:0000313" key="2">
    <source>
        <dbReference type="EMBL" id="ABK70055.1"/>
    </source>
</evidence>
<reference evidence="2 3" key="1">
    <citation type="submission" date="2006-10" db="EMBL/GenBank/DDBJ databases">
        <authorList>
            <person name="Fleischmann R.D."/>
            <person name="Dodson R.J."/>
            <person name="Haft D.H."/>
            <person name="Merkel J.S."/>
            <person name="Nelson W.C."/>
            <person name="Fraser C.M."/>
        </authorList>
    </citation>
    <scope>NUCLEOTIDE SEQUENCE [LARGE SCALE GENOMIC DNA]</scope>
    <source>
        <strain evidence="3">ATCC 700084 / mc(2)155</strain>
    </source>
</reference>
<evidence type="ECO:0000313" key="3">
    <source>
        <dbReference type="Proteomes" id="UP000000757"/>
    </source>
</evidence>
<dbReference type="PATRIC" id="fig|246196.19.peg.643"/>